<reference evidence="4" key="1">
    <citation type="journal article" date="2016" name="Genome Announc.">
        <title>Draft genome sequences of fungus Aspergillus calidoustus.</title>
        <authorList>
            <person name="Horn F."/>
            <person name="Linde J."/>
            <person name="Mattern D.J."/>
            <person name="Walther G."/>
            <person name="Guthke R."/>
            <person name="Scherlach K."/>
            <person name="Martin K."/>
            <person name="Brakhage A.A."/>
            <person name="Petzke L."/>
            <person name="Valiante V."/>
        </authorList>
    </citation>
    <scope>NUCLEOTIDE SEQUENCE [LARGE SCALE GENOMIC DNA]</scope>
    <source>
        <strain evidence="4">SF006504</strain>
    </source>
</reference>
<accession>A0A0U5GDH3</accession>
<evidence type="ECO:0000313" key="4">
    <source>
        <dbReference type="Proteomes" id="UP000054771"/>
    </source>
</evidence>
<evidence type="ECO:0000259" key="2">
    <source>
        <dbReference type="Pfam" id="PF24802"/>
    </source>
</evidence>
<feature type="transmembrane region" description="Helical" evidence="1">
    <location>
        <begin position="160"/>
        <end position="178"/>
    </location>
</feature>
<feature type="transmembrane region" description="Helical" evidence="1">
    <location>
        <begin position="81"/>
        <end position="103"/>
    </location>
</feature>
<dbReference type="PANTHER" id="PTHR37013:SF7">
    <property type="entry name" value="INTEGRAL MEMBRANE PROTEIN"/>
    <property type="match status" value="1"/>
</dbReference>
<keyword evidence="1" id="KW-1133">Transmembrane helix</keyword>
<dbReference type="InterPro" id="IPR056120">
    <property type="entry name" value="DUF7703"/>
</dbReference>
<sequence>MASDGTPSEYINLIITRPETYVFTAFASVTLCYSIELIVLTLATFKRYGGVYFWSLLVTSCSLIVNTIGYLLFFFTKVSPYLAVTVIIIGWCCMITGHSVVLWSRLHLVLQNSRLLRAILYLIIFNAVTMHTTTIVLMYGSVSTDTRSTFENGYYVIERIQLVVFCLQELLLSGLYIFETSRLLRLRPRRAHKVILLQLLAINVIILFLDLVIVILQFASLYEVQVLFKPVAYSIKVRLEYAILGKLVQIVSNGDGIQSVADVGGASLPTMTPMTETETMPSWPAVESTDSSCRRGEVQVAEGV</sequence>
<dbReference type="Proteomes" id="UP000054771">
    <property type="component" value="Unassembled WGS sequence"/>
</dbReference>
<dbReference type="PANTHER" id="PTHR37013">
    <property type="entry name" value="INTEGRAL MEMBRANE PROTEIN (AFU_ORTHOLOGUE AFUA_1G05950)-RELATED"/>
    <property type="match status" value="1"/>
</dbReference>
<dbReference type="EMBL" id="CDMC01000015">
    <property type="protein sequence ID" value="CEL09667.1"/>
    <property type="molecule type" value="Genomic_DNA"/>
</dbReference>
<dbReference type="AlphaFoldDB" id="A0A0U5GDH3"/>
<protein>
    <recommendedName>
        <fullName evidence="2">DUF7703 domain-containing protein</fullName>
    </recommendedName>
</protein>
<name>A0A0U5GDH3_ASPCI</name>
<gene>
    <name evidence="3" type="ORF">ASPCAL12800</name>
</gene>
<proteinExistence type="predicted"/>
<keyword evidence="1" id="KW-0812">Transmembrane</keyword>
<dbReference type="OrthoDB" id="405906at2759"/>
<feature type="domain" description="DUF7703" evidence="2">
    <location>
        <begin position="19"/>
        <end position="250"/>
    </location>
</feature>
<evidence type="ECO:0000313" key="3">
    <source>
        <dbReference type="EMBL" id="CEL09667.1"/>
    </source>
</evidence>
<feature type="transmembrane region" description="Helical" evidence="1">
    <location>
        <begin position="52"/>
        <end position="75"/>
    </location>
</feature>
<dbReference type="Pfam" id="PF24802">
    <property type="entry name" value="DUF7703"/>
    <property type="match status" value="1"/>
</dbReference>
<feature type="transmembrane region" description="Helical" evidence="1">
    <location>
        <begin position="115"/>
        <end position="140"/>
    </location>
</feature>
<organism evidence="3 4">
    <name type="scientific">Aspergillus calidoustus</name>
    <dbReference type="NCBI Taxonomy" id="454130"/>
    <lineage>
        <taxon>Eukaryota</taxon>
        <taxon>Fungi</taxon>
        <taxon>Dikarya</taxon>
        <taxon>Ascomycota</taxon>
        <taxon>Pezizomycotina</taxon>
        <taxon>Eurotiomycetes</taxon>
        <taxon>Eurotiomycetidae</taxon>
        <taxon>Eurotiales</taxon>
        <taxon>Aspergillaceae</taxon>
        <taxon>Aspergillus</taxon>
        <taxon>Aspergillus subgen. Nidulantes</taxon>
    </lineage>
</organism>
<feature type="transmembrane region" description="Helical" evidence="1">
    <location>
        <begin position="199"/>
        <end position="222"/>
    </location>
</feature>
<keyword evidence="4" id="KW-1185">Reference proteome</keyword>
<keyword evidence="1" id="KW-0472">Membrane</keyword>
<feature type="transmembrane region" description="Helical" evidence="1">
    <location>
        <begin position="20"/>
        <end position="45"/>
    </location>
</feature>
<evidence type="ECO:0000256" key="1">
    <source>
        <dbReference type="SAM" id="Phobius"/>
    </source>
</evidence>
<dbReference type="OMA" id="HANGMQN"/>